<dbReference type="CDD" id="cd16913">
    <property type="entry name" value="YkuD_like"/>
    <property type="match status" value="1"/>
</dbReference>
<proteinExistence type="inferred from homology"/>
<dbReference type="InterPro" id="IPR002477">
    <property type="entry name" value="Peptidoglycan-bd-like"/>
</dbReference>
<feature type="active site" description="Proton donor/acceptor" evidence="7">
    <location>
        <position position="379"/>
    </location>
</feature>
<dbReference type="Proteomes" id="UP001168640">
    <property type="component" value="Unassembled WGS sequence"/>
</dbReference>
<keyword evidence="5 7" id="KW-0573">Peptidoglycan synthesis</keyword>
<dbReference type="Gene3D" id="1.10.101.10">
    <property type="entry name" value="PGBD-like superfamily/PGBD"/>
    <property type="match status" value="1"/>
</dbReference>
<dbReference type="Gene3D" id="2.40.440.10">
    <property type="entry name" value="L,D-transpeptidase catalytic domain-like"/>
    <property type="match status" value="1"/>
</dbReference>
<feature type="active site" description="Nucleophile" evidence="7">
    <location>
        <position position="398"/>
    </location>
</feature>
<dbReference type="RefSeq" id="WP_302908918.1">
    <property type="nucleotide sequence ID" value="NZ_JAUMIS010000001.1"/>
</dbReference>
<organism evidence="10 11">
    <name type="scientific">Marinobacter suaedae</name>
    <dbReference type="NCBI Taxonomy" id="3057675"/>
    <lineage>
        <taxon>Bacteria</taxon>
        <taxon>Pseudomonadati</taxon>
        <taxon>Pseudomonadota</taxon>
        <taxon>Gammaproteobacteria</taxon>
        <taxon>Pseudomonadales</taxon>
        <taxon>Marinobacteraceae</taxon>
        <taxon>Marinobacter</taxon>
    </lineage>
</organism>
<keyword evidence="8" id="KW-0732">Signal</keyword>
<comment type="similarity">
    <text evidence="2">Belongs to the YkuD family.</text>
</comment>
<evidence type="ECO:0000256" key="8">
    <source>
        <dbReference type="SAM" id="SignalP"/>
    </source>
</evidence>
<dbReference type="InterPro" id="IPR052905">
    <property type="entry name" value="LD-transpeptidase_YkuD-like"/>
</dbReference>
<sequence>MGRFGTTAGLLLAVLLFAAKASAIQLPDQSSPPFTDQYGWLSPELTDLTPQWVSLLQDWGVLSADIETPSEEEINAATKKVLALRAELRSERNGPSPDEILSRAIKQHRLPELVNELTPEYAGFSRLRKAISAEMRRQTVPLPEFGLLTGLSLGQSHPEVAVFRTYLANILDHALPPGMAERPVWDPSLVLLLKTYQKQHGLEVSGRLDERTLRHLQFRGNPLPAMRYSLRQWLQLPKRMPDRTVLVNIPHFELLFIEAGRVELVMPVIVGKPDSPTPTLNSRFGSVTFNPSWTPPVSILKTELLPLLQKDPFALKKRGFELFPRDASNVTSPLGWEDFWQHEDTRILGRYVLRQIPGNNNPLGRVRFNLQQTQAIYLHDTPQKQLFGESRRALSHGCVRVADAGSLVDAIFKQPGRYRGLSFQKRPDWHEALESDVSVHFVYMPVWVDTSGSVVVASDIYGKAS</sequence>
<dbReference type="Pfam" id="PF01471">
    <property type="entry name" value="PG_binding_1"/>
    <property type="match status" value="1"/>
</dbReference>
<dbReference type="SUPFAM" id="SSF47090">
    <property type="entry name" value="PGBD-like"/>
    <property type="match status" value="1"/>
</dbReference>
<keyword evidence="11" id="KW-1185">Reference proteome</keyword>
<keyword evidence="3" id="KW-0808">Transferase</keyword>
<dbReference type="EMBL" id="JAUMIS010000001">
    <property type="protein sequence ID" value="MDO3720812.1"/>
    <property type="molecule type" value="Genomic_DNA"/>
</dbReference>
<evidence type="ECO:0000256" key="7">
    <source>
        <dbReference type="PROSITE-ProRule" id="PRU01373"/>
    </source>
</evidence>
<protein>
    <submittedName>
        <fullName evidence="10">L,D-transpeptidase family protein</fullName>
    </submittedName>
</protein>
<evidence type="ECO:0000313" key="11">
    <source>
        <dbReference type="Proteomes" id="UP001168640"/>
    </source>
</evidence>
<accession>A0ABT8VXU7</accession>
<dbReference type="InterPro" id="IPR036365">
    <property type="entry name" value="PGBD-like_sf"/>
</dbReference>
<evidence type="ECO:0000256" key="1">
    <source>
        <dbReference type="ARBA" id="ARBA00004752"/>
    </source>
</evidence>
<feature type="signal peptide" evidence="8">
    <location>
        <begin position="1"/>
        <end position="23"/>
    </location>
</feature>
<dbReference type="InterPro" id="IPR005490">
    <property type="entry name" value="LD_TPept_cat_dom"/>
</dbReference>
<evidence type="ECO:0000256" key="3">
    <source>
        <dbReference type="ARBA" id="ARBA00022679"/>
    </source>
</evidence>
<evidence type="ECO:0000256" key="2">
    <source>
        <dbReference type="ARBA" id="ARBA00005992"/>
    </source>
</evidence>
<evidence type="ECO:0000259" key="9">
    <source>
        <dbReference type="PROSITE" id="PS52029"/>
    </source>
</evidence>
<feature type="domain" description="L,D-TPase catalytic" evidence="9">
    <location>
        <begin position="243"/>
        <end position="426"/>
    </location>
</feature>
<dbReference type="PANTHER" id="PTHR41533:SF2">
    <property type="entry name" value="BLR7131 PROTEIN"/>
    <property type="match status" value="1"/>
</dbReference>
<keyword evidence="4 7" id="KW-0133">Cell shape</keyword>
<feature type="chain" id="PRO_5046509519" evidence="8">
    <location>
        <begin position="24"/>
        <end position="465"/>
    </location>
</feature>
<dbReference type="SUPFAM" id="SSF141523">
    <property type="entry name" value="L,D-transpeptidase catalytic domain-like"/>
    <property type="match status" value="1"/>
</dbReference>
<name>A0ABT8VXU7_9GAMM</name>
<evidence type="ECO:0000256" key="4">
    <source>
        <dbReference type="ARBA" id="ARBA00022960"/>
    </source>
</evidence>
<dbReference type="Pfam" id="PF03734">
    <property type="entry name" value="YkuD"/>
    <property type="match status" value="1"/>
</dbReference>
<reference evidence="10" key="1">
    <citation type="submission" date="2023-07" db="EMBL/GenBank/DDBJ databases">
        <title>Marinobacter sp. chi1 genome sequencing and assembly.</title>
        <authorList>
            <person name="Park S."/>
        </authorList>
    </citation>
    <scope>NUCLEOTIDE SEQUENCE</scope>
    <source>
        <strain evidence="10">Chi1</strain>
    </source>
</reference>
<keyword evidence="6 7" id="KW-0961">Cell wall biogenesis/degradation</keyword>
<evidence type="ECO:0000256" key="5">
    <source>
        <dbReference type="ARBA" id="ARBA00022984"/>
    </source>
</evidence>
<evidence type="ECO:0000313" key="10">
    <source>
        <dbReference type="EMBL" id="MDO3720812.1"/>
    </source>
</evidence>
<comment type="caution">
    <text evidence="10">The sequence shown here is derived from an EMBL/GenBank/DDBJ whole genome shotgun (WGS) entry which is preliminary data.</text>
</comment>
<evidence type="ECO:0000256" key="6">
    <source>
        <dbReference type="ARBA" id="ARBA00023316"/>
    </source>
</evidence>
<dbReference type="InterPro" id="IPR038063">
    <property type="entry name" value="Transpep_catalytic_dom"/>
</dbReference>
<dbReference type="PROSITE" id="PS52029">
    <property type="entry name" value="LD_TPASE"/>
    <property type="match status" value="1"/>
</dbReference>
<gene>
    <name evidence="10" type="ORF">QVZ43_03695</name>
</gene>
<dbReference type="InterPro" id="IPR036366">
    <property type="entry name" value="PGBDSf"/>
</dbReference>
<comment type="pathway">
    <text evidence="1 7">Cell wall biogenesis; peptidoglycan biosynthesis.</text>
</comment>
<dbReference type="PANTHER" id="PTHR41533">
    <property type="entry name" value="L,D-TRANSPEPTIDASE HI_1667-RELATED"/>
    <property type="match status" value="1"/>
</dbReference>